<proteinExistence type="predicted"/>
<evidence type="ECO:0000313" key="2">
    <source>
        <dbReference type="RefSeq" id="XP_042628232.1"/>
    </source>
</evidence>
<reference evidence="2" key="1">
    <citation type="submission" date="2025-08" db="UniProtKB">
        <authorList>
            <consortium name="RefSeq"/>
        </authorList>
    </citation>
    <scope>IDENTIFICATION</scope>
    <source>
        <tissue evidence="2">Muscle</tissue>
    </source>
</reference>
<dbReference type="PANTHER" id="PTHR31025">
    <property type="entry name" value="SI:CH211-196P9.1-RELATED"/>
    <property type="match status" value="1"/>
</dbReference>
<name>A0A9Q9YXJ1_CYPCA</name>
<dbReference type="PANTHER" id="PTHR31025:SF19">
    <property type="entry name" value="SI:CH73-42K18.1-RELATED"/>
    <property type="match status" value="1"/>
</dbReference>
<accession>A0A9Q9YXJ1</accession>
<feature type="region of interest" description="Disordered" evidence="1">
    <location>
        <begin position="217"/>
        <end position="239"/>
    </location>
</feature>
<dbReference type="OrthoDB" id="8948707at2759"/>
<dbReference type="AlphaFoldDB" id="A0A9Q9YXJ1"/>
<dbReference type="Proteomes" id="UP001155660">
    <property type="component" value="Chromosome A16"/>
</dbReference>
<evidence type="ECO:0000256" key="1">
    <source>
        <dbReference type="SAM" id="MobiDB-lite"/>
    </source>
</evidence>
<dbReference type="RefSeq" id="XP_042628232.1">
    <property type="nucleotide sequence ID" value="XM_042772298.1"/>
</dbReference>
<gene>
    <name evidence="2" type="primary">LOC109051360</name>
</gene>
<organism evidence="2">
    <name type="scientific">Cyprinus carpio</name>
    <name type="common">Common carp</name>
    <dbReference type="NCBI Taxonomy" id="7962"/>
    <lineage>
        <taxon>Eukaryota</taxon>
        <taxon>Metazoa</taxon>
        <taxon>Chordata</taxon>
        <taxon>Craniata</taxon>
        <taxon>Vertebrata</taxon>
        <taxon>Euteleostomi</taxon>
        <taxon>Actinopterygii</taxon>
        <taxon>Neopterygii</taxon>
        <taxon>Teleostei</taxon>
        <taxon>Ostariophysi</taxon>
        <taxon>Cypriniformes</taxon>
        <taxon>Cyprinidae</taxon>
        <taxon>Cyprininae</taxon>
        <taxon>Cyprinus</taxon>
    </lineage>
</organism>
<sequence length="511" mass="58258">MEAQNFFLHVHTSTDIVRKMTLSSRPASVEELKTKIKEKFDLTIDFTLSYQDPDFNGQLCSLLDIEELPQKAVLIVVRSESDASSVTSDDTVISPHARIPERAEIWPCIFRVPTFSFEVELVLAEGNAAYETTGKTLKLNRGQKHNILETLAEQMHGYKAYPNVKEISMVAEALVNKHPCLKEPGSCAGWYGWKNSLTFKMGNYRTKLSRAGSLEVAVNSGKRSKNNPQKDAPHTNIKRPKRAEINFLPNFPRDEDASSLEQQRQRIIDEVQMTDKNLVLITKLMDSTFALRRKEIVCNELPVNEILKRWPALKLESQICAEFHRVTNVNLKNCFFAQLDQHTHRLQSLFRKKASRTGKASELLDQLFRIYDLQDQVDVHVRRAVVLRALPPYMHESDVSFFKMWDVEQSDEPNISDVPLGLLLSNQTSSDAHFFCPERIAVLIEGNIVIESSTLADAFVILFALTYTLHLNYPKQLLNTFDFVQKVLMGLEDGKLRPRVLSLKNDLLAVV</sequence>
<protein>
    <submittedName>
        <fullName evidence="2">Uncharacterized protein LOC109051360 isoform X1</fullName>
    </submittedName>
</protein>
<dbReference type="GeneID" id="109051360"/>